<keyword evidence="5 7" id="KW-0472">Membrane</keyword>
<name>A0A6J3M8G3_9PEZI</name>
<gene>
    <name evidence="9" type="ORF">K489DRAFT_179037</name>
</gene>
<reference evidence="9" key="2">
    <citation type="submission" date="2020-04" db="EMBL/GenBank/DDBJ databases">
        <authorList>
            <consortium name="NCBI Genome Project"/>
        </authorList>
    </citation>
    <scope>NUCLEOTIDE SEQUENCE</scope>
    <source>
        <strain evidence="9">CBS 342.82</strain>
    </source>
</reference>
<evidence type="ECO:0000313" key="8">
    <source>
        <dbReference type="Proteomes" id="UP000504637"/>
    </source>
</evidence>
<feature type="region of interest" description="Disordered" evidence="6">
    <location>
        <begin position="184"/>
        <end position="216"/>
    </location>
</feature>
<feature type="transmembrane region" description="Helical" evidence="7">
    <location>
        <begin position="6"/>
        <end position="30"/>
    </location>
</feature>
<evidence type="ECO:0000256" key="3">
    <source>
        <dbReference type="ARBA" id="ARBA00022692"/>
    </source>
</evidence>
<keyword evidence="4 7" id="KW-1133">Transmembrane helix</keyword>
<dbReference type="PANTHER" id="PTHR13144:SF0">
    <property type="entry name" value="PROTEIN TEX261"/>
    <property type="match status" value="1"/>
</dbReference>
<keyword evidence="3 7" id="KW-0812">Transmembrane</keyword>
<comment type="subcellular location">
    <subcellularLocation>
        <location evidence="1">Membrane</location>
        <topology evidence="1">Multi-pass membrane protein</topology>
    </subcellularLocation>
</comment>
<dbReference type="AlphaFoldDB" id="A0A6J3M8G3"/>
<dbReference type="PANTHER" id="PTHR13144">
    <property type="entry name" value="TEX261 PROTEIN"/>
    <property type="match status" value="1"/>
</dbReference>
<evidence type="ECO:0000256" key="2">
    <source>
        <dbReference type="ARBA" id="ARBA00008096"/>
    </source>
</evidence>
<evidence type="ECO:0000256" key="1">
    <source>
        <dbReference type="ARBA" id="ARBA00004141"/>
    </source>
</evidence>
<evidence type="ECO:0000256" key="6">
    <source>
        <dbReference type="SAM" id="MobiDB-lite"/>
    </source>
</evidence>
<dbReference type="Proteomes" id="UP000504637">
    <property type="component" value="Unplaced"/>
</dbReference>
<evidence type="ECO:0000256" key="5">
    <source>
        <dbReference type="ARBA" id="ARBA00023136"/>
    </source>
</evidence>
<keyword evidence="8" id="KW-1185">Reference proteome</keyword>
<proteinExistence type="inferred from homology"/>
<reference evidence="9" key="1">
    <citation type="submission" date="2020-01" db="EMBL/GenBank/DDBJ databases">
        <authorList>
            <consortium name="DOE Joint Genome Institute"/>
            <person name="Haridas S."/>
            <person name="Albert R."/>
            <person name="Binder M."/>
            <person name="Bloem J."/>
            <person name="Labutti K."/>
            <person name="Salamov A."/>
            <person name="Andreopoulos B."/>
            <person name="Baker S.E."/>
            <person name="Barry K."/>
            <person name="Bills G."/>
            <person name="Bluhm B.H."/>
            <person name="Cannon C."/>
            <person name="Castanera R."/>
            <person name="Culley D.E."/>
            <person name="Daum C."/>
            <person name="Ezra D."/>
            <person name="Gonzalez J.B."/>
            <person name="Henrissat B."/>
            <person name="Kuo A."/>
            <person name="Liang C."/>
            <person name="Lipzen A."/>
            <person name="Lutzoni F."/>
            <person name="Magnuson J."/>
            <person name="Mondo S."/>
            <person name="Nolan M."/>
            <person name="Ohm R."/>
            <person name="Pangilinan J."/>
            <person name="Park H.-J."/>
            <person name="Ramirez L."/>
            <person name="Alfaro M."/>
            <person name="Sun H."/>
            <person name="Tritt A."/>
            <person name="Yoshinaga Y."/>
            <person name="Zwiers L.-H."/>
            <person name="Turgeon B.G."/>
            <person name="Goodwin S.B."/>
            <person name="Spatafora J.W."/>
            <person name="Crous P.W."/>
            <person name="Grigoriev I.V."/>
        </authorList>
    </citation>
    <scope>NUCLEOTIDE SEQUENCE</scope>
    <source>
        <strain evidence="9">CBS 342.82</strain>
    </source>
</reference>
<comment type="similarity">
    <text evidence="2">Belongs to the SVP26 family.</text>
</comment>
<dbReference type="GO" id="GO:0030134">
    <property type="term" value="C:COPII-coated ER to Golgi transport vesicle"/>
    <property type="evidence" value="ECO:0007669"/>
    <property type="project" value="TreeGrafter"/>
</dbReference>
<feature type="transmembrane region" description="Helical" evidence="7">
    <location>
        <begin position="146"/>
        <end position="165"/>
    </location>
</feature>
<feature type="transmembrane region" description="Helical" evidence="7">
    <location>
        <begin position="44"/>
        <end position="61"/>
    </location>
</feature>
<reference evidence="9" key="3">
    <citation type="submission" date="2025-08" db="UniProtKB">
        <authorList>
            <consortium name="RefSeq"/>
        </authorList>
    </citation>
    <scope>IDENTIFICATION</scope>
    <source>
        <strain evidence="9">CBS 342.82</strain>
    </source>
</reference>
<evidence type="ECO:0000256" key="7">
    <source>
        <dbReference type="SAM" id="Phobius"/>
    </source>
</evidence>
<dbReference type="GO" id="GO:0000139">
    <property type="term" value="C:Golgi membrane"/>
    <property type="evidence" value="ECO:0007669"/>
    <property type="project" value="TreeGrafter"/>
</dbReference>
<dbReference type="GO" id="GO:0005789">
    <property type="term" value="C:endoplasmic reticulum membrane"/>
    <property type="evidence" value="ECO:0007669"/>
    <property type="project" value="TreeGrafter"/>
</dbReference>
<dbReference type="RefSeq" id="XP_033461321.1">
    <property type="nucleotide sequence ID" value="XM_033599444.1"/>
</dbReference>
<evidence type="ECO:0000313" key="9">
    <source>
        <dbReference type="RefSeq" id="XP_033461321.1"/>
    </source>
</evidence>
<dbReference type="GO" id="GO:0097020">
    <property type="term" value="F:COPII receptor activity"/>
    <property type="evidence" value="ECO:0007669"/>
    <property type="project" value="InterPro"/>
</dbReference>
<feature type="transmembrane region" description="Helical" evidence="7">
    <location>
        <begin position="96"/>
        <end position="112"/>
    </location>
</feature>
<protein>
    <submittedName>
        <fullName evidence="9">DUF396-domain-containing protein</fullName>
    </submittedName>
</protein>
<dbReference type="GO" id="GO:0006888">
    <property type="term" value="P:endoplasmic reticulum to Golgi vesicle-mediated transport"/>
    <property type="evidence" value="ECO:0007669"/>
    <property type="project" value="InterPro"/>
</dbReference>
<dbReference type="Pfam" id="PF04148">
    <property type="entry name" value="Erv26"/>
    <property type="match status" value="1"/>
</dbReference>
<organism evidence="9">
    <name type="scientific">Dissoconium aciculare CBS 342.82</name>
    <dbReference type="NCBI Taxonomy" id="1314786"/>
    <lineage>
        <taxon>Eukaryota</taxon>
        <taxon>Fungi</taxon>
        <taxon>Dikarya</taxon>
        <taxon>Ascomycota</taxon>
        <taxon>Pezizomycotina</taxon>
        <taxon>Dothideomycetes</taxon>
        <taxon>Dothideomycetidae</taxon>
        <taxon>Mycosphaerellales</taxon>
        <taxon>Dissoconiaceae</taxon>
        <taxon>Dissoconium</taxon>
    </lineage>
</organism>
<sequence length="246" mass="27167">MWILPILGYVGLILGFIFLTLAIASGLYYLSEVVEEHSVFAKRILTRLIYGLIAIQTLLLVVDRLPWLPSLVSIASHAIYLQNLRRFPVVKLTDPIFVSSCVLVLVNHWLWFRHFSQPPKYDYSPGRGGRYDYYNPAATAPNFTEIASFFGLMVWLVPFALFVSLSAGENVLPSMGSEYATGAGSSFTSPGLEPSGGSLDGARRGRKRAGTHSQGMAKAAVHGVKEWIGETGELFGLWKGERTRPL</sequence>
<dbReference type="InterPro" id="IPR007277">
    <property type="entry name" value="Svp26/Tex261"/>
</dbReference>
<accession>A0A6J3M8G3</accession>
<evidence type="ECO:0000256" key="4">
    <source>
        <dbReference type="ARBA" id="ARBA00022989"/>
    </source>
</evidence>
<dbReference type="GeneID" id="54357243"/>
<dbReference type="OrthoDB" id="28257at2759"/>